<dbReference type="Pfam" id="PF00041">
    <property type="entry name" value="fn3"/>
    <property type="match status" value="1"/>
</dbReference>
<name>A0ABP7N403_9MICO</name>
<keyword evidence="2" id="KW-0378">Hydrolase</keyword>
<evidence type="ECO:0000256" key="1">
    <source>
        <dbReference type="ARBA" id="ARBA00022737"/>
    </source>
</evidence>
<dbReference type="InterPro" id="IPR036116">
    <property type="entry name" value="FN3_sf"/>
</dbReference>
<dbReference type="PANTHER" id="PTHR13817">
    <property type="entry name" value="TITIN"/>
    <property type="match status" value="1"/>
</dbReference>
<dbReference type="PROSITE" id="PS50012">
    <property type="entry name" value="RCC1_3"/>
    <property type="match status" value="2"/>
</dbReference>
<keyword evidence="2" id="KW-0326">Glycosidase</keyword>
<keyword evidence="5" id="KW-1133">Transmembrane helix</keyword>
<keyword evidence="5" id="KW-0812">Transmembrane</keyword>
<evidence type="ECO:0000256" key="3">
    <source>
        <dbReference type="ARBA" id="ARBA00023326"/>
    </source>
</evidence>
<dbReference type="InterPro" id="IPR013783">
    <property type="entry name" value="Ig-like_fold"/>
</dbReference>
<dbReference type="RefSeq" id="WP_344818762.1">
    <property type="nucleotide sequence ID" value="NZ_BAABCP010000001.1"/>
</dbReference>
<keyword evidence="3" id="KW-0119">Carbohydrate metabolism</keyword>
<feature type="transmembrane region" description="Helical" evidence="5">
    <location>
        <begin position="283"/>
        <end position="302"/>
    </location>
</feature>
<evidence type="ECO:0000259" key="6">
    <source>
        <dbReference type="PROSITE" id="PS50853"/>
    </source>
</evidence>
<dbReference type="EMBL" id="BAABCP010000001">
    <property type="protein sequence ID" value="GAA3936424.1"/>
    <property type="molecule type" value="Genomic_DNA"/>
</dbReference>
<evidence type="ECO:0000256" key="2">
    <source>
        <dbReference type="ARBA" id="ARBA00023295"/>
    </source>
</evidence>
<dbReference type="Pfam" id="PF00415">
    <property type="entry name" value="RCC1"/>
    <property type="match status" value="2"/>
</dbReference>
<dbReference type="PROSITE" id="PS50853">
    <property type="entry name" value="FN3"/>
    <property type="match status" value="1"/>
</dbReference>
<dbReference type="Gene3D" id="2.60.40.10">
    <property type="entry name" value="Immunoglobulins"/>
    <property type="match status" value="1"/>
</dbReference>
<feature type="region of interest" description="Disordered" evidence="4">
    <location>
        <begin position="257"/>
        <end position="279"/>
    </location>
</feature>
<feature type="domain" description="Fibronectin type-III" evidence="6">
    <location>
        <begin position="163"/>
        <end position="261"/>
    </location>
</feature>
<keyword evidence="8" id="KW-1185">Reference proteome</keyword>
<evidence type="ECO:0000256" key="4">
    <source>
        <dbReference type="SAM" id="MobiDB-lite"/>
    </source>
</evidence>
<dbReference type="InterPro" id="IPR050964">
    <property type="entry name" value="Striated_Muscle_Regulatory"/>
</dbReference>
<proteinExistence type="predicted"/>
<evidence type="ECO:0000313" key="7">
    <source>
        <dbReference type="EMBL" id="GAA3936424.1"/>
    </source>
</evidence>
<dbReference type="PROSITE" id="PS00626">
    <property type="entry name" value="RCC1_2"/>
    <property type="match status" value="1"/>
</dbReference>
<dbReference type="SUPFAM" id="SSF49265">
    <property type="entry name" value="Fibronectin type III"/>
    <property type="match status" value="1"/>
</dbReference>
<sequence length="309" mass="30726">MRPSHGHPRAIRIQWRIYSWGYNGFGEIGDGSNVTRAEPVEVALPGGVAVTGVSAGDHHSLALGADEATYAWGSGGFGALGTGEISSPSSPVQVLSLDVSVTSVLFGEDPGVGLVRTGGVWTVIAPPHSAGAVDVVLGWTLGGVAQSPLTLSDGFAFLDPVTVPGVPGDVVAVPGDGEAALSWMAPGDDGGAAITGYQVECSTDGGATWMPFADAVSESAAVTVTGLENGTAYVFRVRAVNSVGAGVWSGASAPITPSAAPVPTEPPSGDGELAGTGGAGSPWLPMAGGALLLGGILLLGVLSRRNHVR</sequence>
<dbReference type="PRINTS" id="PR00014">
    <property type="entry name" value="FNTYPEIII"/>
</dbReference>
<dbReference type="SUPFAM" id="SSF50985">
    <property type="entry name" value="RCC1/BLIP-II"/>
    <property type="match status" value="1"/>
</dbReference>
<keyword evidence="1" id="KW-0677">Repeat</keyword>
<comment type="caution">
    <text evidence="7">The sequence shown here is derived from an EMBL/GenBank/DDBJ whole genome shotgun (WGS) entry which is preliminary data.</text>
</comment>
<dbReference type="CDD" id="cd00063">
    <property type="entry name" value="FN3"/>
    <property type="match status" value="1"/>
</dbReference>
<dbReference type="InterPro" id="IPR000408">
    <property type="entry name" value="Reg_chr_condens"/>
</dbReference>
<dbReference type="Gene3D" id="2.130.10.30">
    <property type="entry name" value="Regulator of chromosome condensation 1/beta-lactamase-inhibitor protein II"/>
    <property type="match status" value="1"/>
</dbReference>
<protein>
    <recommendedName>
        <fullName evidence="6">Fibronectin type-III domain-containing protein</fullName>
    </recommendedName>
</protein>
<dbReference type="PANTHER" id="PTHR13817:SF151">
    <property type="entry name" value="TITIN"/>
    <property type="match status" value="1"/>
</dbReference>
<evidence type="ECO:0000256" key="5">
    <source>
        <dbReference type="SAM" id="Phobius"/>
    </source>
</evidence>
<reference evidence="8" key="1">
    <citation type="journal article" date="2019" name="Int. J. Syst. Evol. Microbiol.">
        <title>The Global Catalogue of Microorganisms (GCM) 10K type strain sequencing project: providing services to taxonomists for standard genome sequencing and annotation.</title>
        <authorList>
            <consortium name="The Broad Institute Genomics Platform"/>
            <consortium name="The Broad Institute Genome Sequencing Center for Infectious Disease"/>
            <person name="Wu L."/>
            <person name="Ma J."/>
        </authorList>
    </citation>
    <scope>NUCLEOTIDE SEQUENCE [LARGE SCALE GENOMIC DNA]</scope>
    <source>
        <strain evidence="8">JCM 17024</strain>
    </source>
</reference>
<keyword evidence="3" id="KW-0624">Polysaccharide degradation</keyword>
<keyword evidence="5" id="KW-0472">Membrane</keyword>
<dbReference type="InterPro" id="IPR003961">
    <property type="entry name" value="FN3_dom"/>
</dbReference>
<dbReference type="InterPro" id="IPR009091">
    <property type="entry name" value="RCC1/BLIP-II"/>
</dbReference>
<accession>A0ABP7N403</accession>
<evidence type="ECO:0000313" key="8">
    <source>
        <dbReference type="Proteomes" id="UP001501591"/>
    </source>
</evidence>
<dbReference type="NCBIfam" id="TIGR01167">
    <property type="entry name" value="LPXTG_anchor"/>
    <property type="match status" value="1"/>
</dbReference>
<gene>
    <name evidence="7" type="ORF">GCM10022383_13430</name>
</gene>
<dbReference type="Proteomes" id="UP001501591">
    <property type="component" value="Unassembled WGS sequence"/>
</dbReference>
<dbReference type="SMART" id="SM00060">
    <property type="entry name" value="FN3"/>
    <property type="match status" value="1"/>
</dbReference>
<organism evidence="7 8">
    <name type="scientific">Microbacterium soli</name>
    <dbReference type="NCBI Taxonomy" id="446075"/>
    <lineage>
        <taxon>Bacteria</taxon>
        <taxon>Bacillati</taxon>
        <taxon>Actinomycetota</taxon>
        <taxon>Actinomycetes</taxon>
        <taxon>Micrococcales</taxon>
        <taxon>Microbacteriaceae</taxon>
        <taxon>Microbacterium</taxon>
    </lineage>
</organism>